<sequence length="150" mass="16920">MAKAIITSILEAQLGKYIDGLRSDSLVVGLWSGEVELQDLRLRPHALAELQLPVAIATGSVARVRVHVPWNQLGSASVTITLEGVTALVVPNTDRPSRVELSQAKKNQLERRELVRQHCRFAARVEHKEEEKEKKRKMKVRLSRDLRLES</sequence>
<protein>
    <recommendedName>
        <fullName evidence="4">Chorein N-terminal domain-containing protein</fullName>
    </recommendedName>
</protein>
<dbReference type="InterPro" id="IPR026854">
    <property type="entry name" value="VPS13_N"/>
</dbReference>
<dbReference type="PANTHER" id="PTHR16166:SF93">
    <property type="entry name" value="INTERMEMBRANE LIPID TRANSFER PROTEIN VPS13"/>
    <property type="match status" value="1"/>
</dbReference>
<keyword evidence="6" id="KW-1185">Reference proteome</keyword>
<evidence type="ECO:0000256" key="1">
    <source>
        <dbReference type="ARBA" id="ARBA00006545"/>
    </source>
</evidence>
<keyword evidence="2" id="KW-0813">Transport</keyword>
<evidence type="ECO:0000256" key="3">
    <source>
        <dbReference type="SAM" id="MobiDB-lite"/>
    </source>
</evidence>
<gene>
    <name evidence="5" type="ORF">PDE001_LOCUS542</name>
</gene>
<evidence type="ECO:0000259" key="4">
    <source>
        <dbReference type="Pfam" id="PF12624"/>
    </source>
</evidence>
<dbReference type="EMBL" id="CANTFM010000090">
    <property type="protein sequence ID" value="CAI5710993.1"/>
    <property type="molecule type" value="Genomic_DNA"/>
</dbReference>
<comment type="similarity">
    <text evidence="1">Belongs to the VPS13 family.</text>
</comment>
<feature type="domain" description="Chorein N-terminal" evidence="4">
    <location>
        <begin position="3"/>
        <end position="135"/>
    </location>
</feature>
<comment type="caution">
    <text evidence="5">The sequence shown here is derived from an EMBL/GenBank/DDBJ whole genome shotgun (WGS) entry which is preliminary data.</text>
</comment>
<proteinExistence type="inferred from homology"/>
<feature type="region of interest" description="Disordered" evidence="3">
    <location>
        <begin position="126"/>
        <end position="150"/>
    </location>
</feature>
<dbReference type="PANTHER" id="PTHR16166">
    <property type="entry name" value="VACUOLAR PROTEIN SORTING-ASSOCIATED PROTEIN VPS13"/>
    <property type="match status" value="1"/>
</dbReference>
<dbReference type="Proteomes" id="UP001162029">
    <property type="component" value="Unassembled WGS sequence"/>
</dbReference>
<dbReference type="GO" id="GO:0006623">
    <property type="term" value="P:protein targeting to vacuole"/>
    <property type="evidence" value="ECO:0007669"/>
    <property type="project" value="TreeGrafter"/>
</dbReference>
<reference evidence="5" key="1">
    <citation type="submission" date="2022-12" db="EMBL/GenBank/DDBJ databases">
        <authorList>
            <person name="Webb A."/>
        </authorList>
    </citation>
    <scope>NUCLEOTIDE SEQUENCE</scope>
    <source>
        <strain evidence="5">Pd1</strain>
    </source>
</reference>
<evidence type="ECO:0000313" key="5">
    <source>
        <dbReference type="EMBL" id="CAI5710993.1"/>
    </source>
</evidence>
<dbReference type="InterPro" id="IPR026847">
    <property type="entry name" value="VPS13"/>
</dbReference>
<accession>A0AAV0SYK7</accession>
<name>A0AAV0SYK7_9STRA</name>
<dbReference type="Pfam" id="PF12624">
    <property type="entry name" value="VPS13_N"/>
    <property type="match status" value="1"/>
</dbReference>
<organism evidence="5 6">
    <name type="scientific">Peronospora destructor</name>
    <dbReference type="NCBI Taxonomy" id="86335"/>
    <lineage>
        <taxon>Eukaryota</taxon>
        <taxon>Sar</taxon>
        <taxon>Stramenopiles</taxon>
        <taxon>Oomycota</taxon>
        <taxon>Peronosporomycetes</taxon>
        <taxon>Peronosporales</taxon>
        <taxon>Peronosporaceae</taxon>
        <taxon>Peronospora</taxon>
    </lineage>
</organism>
<evidence type="ECO:0000313" key="6">
    <source>
        <dbReference type="Proteomes" id="UP001162029"/>
    </source>
</evidence>
<dbReference type="GO" id="GO:0045053">
    <property type="term" value="P:protein retention in Golgi apparatus"/>
    <property type="evidence" value="ECO:0007669"/>
    <property type="project" value="TreeGrafter"/>
</dbReference>
<dbReference type="AlphaFoldDB" id="A0AAV0SYK7"/>
<evidence type="ECO:0000256" key="2">
    <source>
        <dbReference type="ARBA" id="ARBA00022448"/>
    </source>
</evidence>